<protein>
    <submittedName>
        <fullName evidence="2">Benenodin family lasso peptide</fullName>
    </submittedName>
</protein>
<proteinExistence type="predicted"/>
<keyword evidence="1" id="KW-1185">Reference proteome</keyword>
<dbReference type="Proteomes" id="UP000095287">
    <property type="component" value="Unplaced"/>
</dbReference>
<sequence>MSQSRFNCQEVLTGTVVQEDVDTEASPVLQEP</sequence>
<name>A0A1I7YJQ4_9BILA</name>
<evidence type="ECO:0000313" key="1">
    <source>
        <dbReference type="Proteomes" id="UP000095287"/>
    </source>
</evidence>
<evidence type="ECO:0000313" key="2">
    <source>
        <dbReference type="WBParaSite" id="L893_g16808.t1"/>
    </source>
</evidence>
<dbReference type="WBParaSite" id="L893_g16808.t1">
    <property type="protein sequence ID" value="L893_g16808.t1"/>
    <property type="gene ID" value="L893_g16808"/>
</dbReference>
<dbReference type="AlphaFoldDB" id="A0A1I7YJQ4"/>
<reference evidence="2" key="1">
    <citation type="submission" date="2016-11" db="UniProtKB">
        <authorList>
            <consortium name="WormBaseParasite"/>
        </authorList>
    </citation>
    <scope>IDENTIFICATION</scope>
</reference>
<accession>A0A1I7YJQ4</accession>
<organism evidence="1 2">
    <name type="scientific">Steinernema glaseri</name>
    <dbReference type="NCBI Taxonomy" id="37863"/>
    <lineage>
        <taxon>Eukaryota</taxon>
        <taxon>Metazoa</taxon>
        <taxon>Ecdysozoa</taxon>
        <taxon>Nematoda</taxon>
        <taxon>Chromadorea</taxon>
        <taxon>Rhabditida</taxon>
        <taxon>Tylenchina</taxon>
        <taxon>Panagrolaimomorpha</taxon>
        <taxon>Strongyloidoidea</taxon>
        <taxon>Steinernematidae</taxon>
        <taxon>Steinernema</taxon>
    </lineage>
</organism>